<dbReference type="PROSITE" id="PS50949">
    <property type="entry name" value="HTH_GNTR"/>
    <property type="match status" value="1"/>
</dbReference>
<sequence length="237" mass="26841">MKKQPVAQTLSVTIAEVIRHKITVGEITPGQRLSEAALSEELDISRNTLREVFRVLTQEGLLTYAPNKGVFVSVPDMAAIIDIYQVRRLIECDALTHAYALHPSVQKMKDAVQEAREHEKTENWVGVGTANMKFHTAIVELSDSERLIKLYRNVSAELRLAFGHLNDPKILYAPYIDKNHSILRLLDSGQNLDASNMLRDYLDLSERTLLAAFKRKQSALWVALILIVFLFNSLIPY</sequence>
<feature type="domain" description="HTH gntR-type" evidence="5">
    <location>
        <begin position="8"/>
        <end position="75"/>
    </location>
</feature>
<dbReference type="Proteomes" id="UP000682358">
    <property type="component" value="Chromosome"/>
</dbReference>
<dbReference type="PANTHER" id="PTHR43537:SF45">
    <property type="entry name" value="GNTR FAMILY REGULATORY PROTEIN"/>
    <property type="match status" value="1"/>
</dbReference>
<evidence type="ECO:0000256" key="3">
    <source>
        <dbReference type="ARBA" id="ARBA00023163"/>
    </source>
</evidence>
<dbReference type="InterPro" id="IPR008920">
    <property type="entry name" value="TF_FadR/GntR_C"/>
</dbReference>
<accession>A0AAJ4TJU0</accession>
<dbReference type="PRINTS" id="PR00035">
    <property type="entry name" value="HTHGNTR"/>
</dbReference>
<dbReference type="SMART" id="SM00895">
    <property type="entry name" value="FCD"/>
    <property type="match status" value="1"/>
</dbReference>
<evidence type="ECO:0000313" key="6">
    <source>
        <dbReference type="EMBL" id="QWQ22253.2"/>
    </source>
</evidence>
<proteinExistence type="predicted"/>
<feature type="transmembrane region" description="Helical" evidence="4">
    <location>
        <begin position="218"/>
        <end position="235"/>
    </location>
</feature>
<dbReference type="Pfam" id="PF00392">
    <property type="entry name" value="GntR"/>
    <property type="match status" value="1"/>
</dbReference>
<dbReference type="PANTHER" id="PTHR43537">
    <property type="entry name" value="TRANSCRIPTIONAL REGULATOR, GNTR FAMILY"/>
    <property type="match status" value="1"/>
</dbReference>
<dbReference type="CDD" id="cd07377">
    <property type="entry name" value="WHTH_GntR"/>
    <property type="match status" value="1"/>
</dbReference>
<dbReference type="GO" id="GO:0003677">
    <property type="term" value="F:DNA binding"/>
    <property type="evidence" value="ECO:0007669"/>
    <property type="project" value="UniProtKB-KW"/>
</dbReference>
<dbReference type="InterPro" id="IPR011711">
    <property type="entry name" value="GntR_C"/>
</dbReference>
<keyword evidence="2" id="KW-0238">DNA-binding</keyword>
<evidence type="ECO:0000313" key="7">
    <source>
        <dbReference type="Proteomes" id="UP000682358"/>
    </source>
</evidence>
<dbReference type="Pfam" id="PF07729">
    <property type="entry name" value="FCD"/>
    <property type="match status" value="1"/>
</dbReference>
<dbReference type="Gene3D" id="1.10.10.10">
    <property type="entry name" value="Winged helix-like DNA-binding domain superfamily/Winged helix DNA-binding domain"/>
    <property type="match status" value="1"/>
</dbReference>
<dbReference type="AlphaFoldDB" id="A0AAJ4TJU0"/>
<dbReference type="EMBL" id="CP076405">
    <property type="protein sequence ID" value="QWQ22253.2"/>
    <property type="molecule type" value="Genomic_DNA"/>
</dbReference>
<keyword evidence="4" id="KW-1133">Transmembrane helix</keyword>
<dbReference type="InterPro" id="IPR036390">
    <property type="entry name" value="WH_DNA-bd_sf"/>
</dbReference>
<keyword evidence="1" id="KW-0805">Transcription regulation</keyword>
<organism evidence="6 7">
    <name type="scientific">Providencia rettgeri</name>
    <dbReference type="NCBI Taxonomy" id="587"/>
    <lineage>
        <taxon>Bacteria</taxon>
        <taxon>Pseudomonadati</taxon>
        <taxon>Pseudomonadota</taxon>
        <taxon>Gammaproteobacteria</taxon>
        <taxon>Enterobacterales</taxon>
        <taxon>Morganellaceae</taxon>
        <taxon>Providencia</taxon>
    </lineage>
</organism>
<reference evidence="6" key="1">
    <citation type="submission" date="2021-06" db="EMBL/GenBank/DDBJ databases">
        <title>Emergence of genetically related NDM-1-producing Providencia rettgeri strains in Argentina.</title>
        <authorList>
            <person name="Pasteran F."/>
            <person name="Meo A."/>
            <person name="Gomez S."/>
            <person name="Derdoy L."/>
            <person name="Albronoz E."/>
            <person name="Faccone D."/>
            <person name="Guerriero L."/>
            <person name="Archuby D."/>
            <person name="Tarzia A."/>
            <person name="Lopez M."/>
            <person name="Corso A."/>
        </authorList>
    </citation>
    <scope>NUCLEOTIDE SEQUENCE</scope>
    <source>
        <strain evidence="6">PreM15628</strain>
    </source>
</reference>
<evidence type="ECO:0000256" key="2">
    <source>
        <dbReference type="ARBA" id="ARBA00023125"/>
    </source>
</evidence>
<dbReference type="InterPro" id="IPR000524">
    <property type="entry name" value="Tscrpt_reg_HTH_GntR"/>
</dbReference>
<evidence type="ECO:0000256" key="4">
    <source>
        <dbReference type="SAM" id="Phobius"/>
    </source>
</evidence>
<dbReference type="GO" id="GO:0003700">
    <property type="term" value="F:DNA-binding transcription factor activity"/>
    <property type="evidence" value="ECO:0007669"/>
    <property type="project" value="InterPro"/>
</dbReference>
<keyword evidence="4" id="KW-0472">Membrane</keyword>
<name>A0AAJ4TJU0_PRORE</name>
<keyword evidence="3" id="KW-0804">Transcription</keyword>
<protein>
    <submittedName>
        <fullName evidence="6">GntR family transcriptional regulator</fullName>
    </submittedName>
</protein>
<dbReference type="SUPFAM" id="SSF46785">
    <property type="entry name" value="Winged helix' DNA-binding domain"/>
    <property type="match status" value="1"/>
</dbReference>
<dbReference type="SUPFAM" id="SSF48008">
    <property type="entry name" value="GntR ligand-binding domain-like"/>
    <property type="match status" value="1"/>
</dbReference>
<dbReference type="SMART" id="SM00345">
    <property type="entry name" value="HTH_GNTR"/>
    <property type="match status" value="1"/>
</dbReference>
<evidence type="ECO:0000259" key="5">
    <source>
        <dbReference type="PROSITE" id="PS50949"/>
    </source>
</evidence>
<gene>
    <name evidence="6" type="ORF">KOF27_08060</name>
</gene>
<keyword evidence="4" id="KW-0812">Transmembrane</keyword>
<dbReference type="InterPro" id="IPR036388">
    <property type="entry name" value="WH-like_DNA-bd_sf"/>
</dbReference>
<dbReference type="Gene3D" id="1.20.120.530">
    <property type="entry name" value="GntR ligand-binding domain-like"/>
    <property type="match status" value="1"/>
</dbReference>
<evidence type="ECO:0000256" key="1">
    <source>
        <dbReference type="ARBA" id="ARBA00023015"/>
    </source>
</evidence>